<gene>
    <name evidence="3" type="ORF">JEQ17_20160</name>
</gene>
<name>A0A7T7I5U3_9ACTN</name>
<protein>
    <submittedName>
        <fullName evidence="3">CU044_5270 family protein</fullName>
    </submittedName>
</protein>
<dbReference type="Proteomes" id="UP000595636">
    <property type="component" value="Chromosome"/>
</dbReference>
<keyword evidence="2" id="KW-0812">Transmembrane</keyword>
<dbReference type="InterPro" id="IPR047789">
    <property type="entry name" value="CU044_5270-like"/>
</dbReference>
<feature type="region of interest" description="Disordered" evidence="1">
    <location>
        <begin position="154"/>
        <end position="179"/>
    </location>
</feature>
<evidence type="ECO:0000256" key="2">
    <source>
        <dbReference type="SAM" id="Phobius"/>
    </source>
</evidence>
<feature type="transmembrane region" description="Helical" evidence="2">
    <location>
        <begin position="59"/>
        <end position="81"/>
    </location>
</feature>
<dbReference type="RefSeq" id="WP_200396535.1">
    <property type="nucleotide sequence ID" value="NZ_CP066831.1"/>
</dbReference>
<accession>A0A7T7I5U3</accession>
<dbReference type="KEGG" id="slf:JEQ17_20160"/>
<proteinExistence type="predicted"/>
<sequence>MRPEEREELARLLPSPGDAVLPSDRHDLMKDHLMRELTRDDVTATAATARPRTAARRRFAVPLAAATAVAAVTAAVVTATAGPDAPTTDQEAVDLLNRIATVAAAKKSVAVRDDQYVCISVQGSMDMEEMGTQVFRRTDWTAVDGRRSGLARTTVVSGPNLPGERTPKGVPADMTLSPDPNVTTYRELEALPTDPDRLLKKIYADAAGEGQSRDESALEAIGDMLDTATLLPEVGAALYRAAARIPGVRVVENAEDLAGRPGIGLSFKDRDDPDVWVFDRKSLNYLGSDEVALLGAGVVDKIGDTPKS</sequence>
<evidence type="ECO:0000256" key="1">
    <source>
        <dbReference type="SAM" id="MobiDB-lite"/>
    </source>
</evidence>
<dbReference type="EMBL" id="CP066831">
    <property type="protein sequence ID" value="QQM41544.1"/>
    <property type="molecule type" value="Genomic_DNA"/>
</dbReference>
<dbReference type="NCBIfam" id="NF038083">
    <property type="entry name" value="CU044_5270_fam"/>
    <property type="match status" value="1"/>
</dbReference>
<organism evidence="3 4">
    <name type="scientific">Streptomyces liliifuscus</name>
    <dbReference type="NCBI Taxonomy" id="2797636"/>
    <lineage>
        <taxon>Bacteria</taxon>
        <taxon>Bacillati</taxon>
        <taxon>Actinomycetota</taxon>
        <taxon>Actinomycetes</taxon>
        <taxon>Kitasatosporales</taxon>
        <taxon>Streptomycetaceae</taxon>
        <taxon>Streptomyces</taxon>
    </lineage>
</organism>
<dbReference type="AlphaFoldDB" id="A0A7T7I5U3"/>
<keyword evidence="2" id="KW-0472">Membrane</keyword>
<evidence type="ECO:0000313" key="3">
    <source>
        <dbReference type="EMBL" id="QQM41544.1"/>
    </source>
</evidence>
<evidence type="ECO:0000313" key="4">
    <source>
        <dbReference type="Proteomes" id="UP000595636"/>
    </source>
</evidence>
<keyword evidence="4" id="KW-1185">Reference proteome</keyword>
<keyword evidence="2" id="KW-1133">Transmembrane helix</keyword>
<reference evidence="3 4" key="1">
    <citation type="submission" date="2020-12" db="EMBL/GenBank/DDBJ databases">
        <title>A novel species.</title>
        <authorList>
            <person name="Li K."/>
        </authorList>
    </citation>
    <scope>NUCLEOTIDE SEQUENCE [LARGE SCALE GENOMIC DNA]</scope>
    <source>
        <strain evidence="3 4">ZYC-3</strain>
    </source>
</reference>